<gene>
    <name evidence="1" type="ORF">SAMN04488006_0550</name>
</gene>
<evidence type="ECO:0000313" key="2">
    <source>
        <dbReference type="Proteomes" id="UP000199312"/>
    </source>
</evidence>
<dbReference type="OrthoDB" id="1245845at2"/>
<name>A0A1I6NTI2_9FLAO</name>
<evidence type="ECO:0000313" key="1">
    <source>
        <dbReference type="EMBL" id="SFS31267.1"/>
    </source>
</evidence>
<accession>A0A1I6NTI2</accession>
<protein>
    <submittedName>
        <fullName evidence="1">Uncharacterized protein</fullName>
    </submittedName>
</protein>
<reference evidence="2" key="1">
    <citation type="submission" date="2016-10" db="EMBL/GenBank/DDBJ databases">
        <authorList>
            <person name="Varghese N."/>
            <person name="Submissions S."/>
        </authorList>
    </citation>
    <scope>NUCLEOTIDE SEQUENCE [LARGE SCALE GENOMIC DNA]</scope>
    <source>
        <strain evidence="2">DSM 24450</strain>
    </source>
</reference>
<sequence>MNLKDKPRIINLNYKPKKNDWDNNKKELKWNHPYYYTISDLKKYILPFNNENENIEEEINRVEVIIKTGGISKLAEFLFDWNNKSNGVPKYSCFIEAFEHFLELEGKEKKSYELQTVGEIIYFRTDEVEYIMDTYEGKIEELKYFIEKKAYSEIYTMTDNNIWSEIYLDAGIEKAHFIPVMHNLWEEYWDNIYVRIREQVGKTNHLVKSKERSWRQFQIFSESYNDVGDIIKYAYALDDMDIYPLAVVSMMNIFDADVCYLEYCEYEFEMGDLESICVDNEDDNKPIFHIKINEI</sequence>
<dbReference type="AlphaFoldDB" id="A0A1I6NTI2"/>
<keyword evidence="2" id="KW-1185">Reference proteome</keyword>
<dbReference type="RefSeq" id="WP_090222340.1">
    <property type="nucleotide sequence ID" value="NZ_FOZP01000001.1"/>
</dbReference>
<organism evidence="1 2">
    <name type="scientific">Lutibacter maritimus</name>
    <dbReference type="NCBI Taxonomy" id="593133"/>
    <lineage>
        <taxon>Bacteria</taxon>
        <taxon>Pseudomonadati</taxon>
        <taxon>Bacteroidota</taxon>
        <taxon>Flavobacteriia</taxon>
        <taxon>Flavobacteriales</taxon>
        <taxon>Flavobacteriaceae</taxon>
        <taxon>Lutibacter</taxon>
    </lineage>
</organism>
<dbReference type="Proteomes" id="UP000199312">
    <property type="component" value="Unassembled WGS sequence"/>
</dbReference>
<proteinExistence type="predicted"/>
<dbReference type="EMBL" id="FOZP01000001">
    <property type="protein sequence ID" value="SFS31267.1"/>
    <property type="molecule type" value="Genomic_DNA"/>
</dbReference>